<evidence type="ECO:0000313" key="13">
    <source>
        <dbReference type="Proteomes" id="UP000325440"/>
    </source>
</evidence>
<evidence type="ECO:0000256" key="3">
    <source>
        <dbReference type="ARBA" id="ARBA00022670"/>
    </source>
</evidence>
<comment type="similarity">
    <text evidence="2 10">Belongs to the peptidase M3 family.</text>
</comment>
<dbReference type="InterPro" id="IPR024079">
    <property type="entry name" value="MetalloPept_cat_dom_sf"/>
</dbReference>
<evidence type="ECO:0000256" key="2">
    <source>
        <dbReference type="ARBA" id="ARBA00006040"/>
    </source>
</evidence>
<protein>
    <submittedName>
        <fullName evidence="12">Mitochondrial intermediate peptidase,Neurolysin/Thimet oligopeptidase, N</fullName>
    </submittedName>
</protein>
<comment type="cofactor">
    <cofactor evidence="10">
        <name>Zn(2+)</name>
        <dbReference type="ChEBI" id="CHEBI:29105"/>
    </cofactor>
    <text evidence="10">Binds 1 zinc ion.</text>
</comment>
<keyword evidence="7" id="KW-0809">Transit peptide</keyword>
<dbReference type="CDD" id="cd06457">
    <property type="entry name" value="M3A_MIP"/>
    <property type="match status" value="1"/>
</dbReference>
<keyword evidence="8 10" id="KW-0482">Metalloprotease</keyword>
<comment type="subcellular location">
    <subcellularLocation>
        <location evidence="1">Mitochondrion</location>
    </subcellularLocation>
</comment>
<keyword evidence="3 10" id="KW-0645">Protease</keyword>
<evidence type="ECO:0000256" key="9">
    <source>
        <dbReference type="ARBA" id="ARBA00023128"/>
    </source>
</evidence>
<dbReference type="SUPFAM" id="SSF55486">
    <property type="entry name" value="Metalloproteases ('zincins'), catalytic domain"/>
    <property type="match status" value="1"/>
</dbReference>
<keyword evidence="9" id="KW-0496">Mitochondrion</keyword>
<sequence>MDKLRNMILRKTVYDIRHSGYLKRCNVTLAKPLSELFNYPKSKFKFFAKNQTGLFGIHELISFEGFYTLKERTQIECDDFVNEICNPNRKRNLVTIFDQLSNSLCCLADMAEFIRTAHSDKSFIAASEDCCISINTIVERLNTNKDLYTSLKQVITDGDKYLMTEEDRHVCELFLFDFELNGIHLEEKKRQYVVDLNNFILITGQQFMIAAEKPRVVDRTGLPDVLLKEYSSIVDKLIVGHPSSQSEDPILREVAFKVFYSSNAESEQLLDNLLECRHKLALTCGFPSYAHRALKNSIAENPIFVMEFLDTLNTELRTRSVIDYKTMKKANNNNTVSPWDVQYLTNRIKQNHLKYAMIDYASYFSLGDCMEGLNMIFNQLYDINLLFEDIKPGEGWDERIYKLAVTHRTEGLLGYIYCDFFERTGKLHNDSHYVIKGGRQLSDDSYQNPIVVVMLNVVWRENNGPVLLHPGSVENLFHEFGHAIHSMLGRTRYQHVNGTRCATDLAEFPSVLMEYYATQPQVIKHYAKHYKTRQPIPEDMLKKLCSSKCLFAASEMQLQLFYSVLDQYYHTRPLQTLSTTDLLGKLQVEYYGLPHIKNTAWHLRFSHFVGYGAKYYSYLVSKALAARTWHQFLSHDPLNRIQGERLRTECLQYGGGKPAKQLVSDYLKTAVTPELLASSLIQDIDQSYENLKSFVS</sequence>
<name>A0A5E4N217_9HEMI</name>
<keyword evidence="6 10" id="KW-0862">Zinc</keyword>
<dbReference type="Gene3D" id="3.40.390.10">
    <property type="entry name" value="Collagenase (Catalytic Domain)"/>
    <property type="match status" value="1"/>
</dbReference>
<dbReference type="PANTHER" id="PTHR11804:SF79">
    <property type="entry name" value="MITOCHONDRIAL INTERMEDIATE PEPTIDASE"/>
    <property type="match status" value="1"/>
</dbReference>
<dbReference type="OrthoDB" id="17530at2759"/>
<dbReference type="EMBL" id="CABPRJ010001460">
    <property type="protein sequence ID" value="VVC37985.1"/>
    <property type="molecule type" value="Genomic_DNA"/>
</dbReference>
<accession>A0A5E4N217</accession>
<dbReference type="Gene3D" id="1.10.1370.10">
    <property type="entry name" value="Neurolysin, domain 3"/>
    <property type="match status" value="1"/>
</dbReference>
<evidence type="ECO:0000256" key="6">
    <source>
        <dbReference type="ARBA" id="ARBA00022833"/>
    </source>
</evidence>
<keyword evidence="13" id="KW-1185">Reference proteome</keyword>
<dbReference type="InterPro" id="IPR024077">
    <property type="entry name" value="Neurolysin/TOP_dom2"/>
</dbReference>
<evidence type="ECO:0000256" key="1">
    <source>
        <dbReference type="ARBA" id="ARBA00004173"/>
    </source>
</evidence>
<dbReference type="GO" id="GO:0006627">
    <property type="term" value="P:protein processing involved in protein targeting to mitochondrion"/>
    <property type="evidence" value="ECO:0007669"/>
    <property type="project" value="TreeGrafter"/>
</dbReference>
<evidence type="ECO:0000256" key="8">
    <source>
        <dbReference type="ARBA" id="ARBA00023049"/>
    </source>
</evidence>
<gene>
    <name evidence="12" type="ORF">CINCED_3A021172</name>
</gene>
<keyword evidence="4 10" id="KW-0479">Metal-binding</keyword>
<feature type="domain" description="Peptidase M3A/M3B catalytic" evidence="11">
    <location>
        <begin position="245"/>
        <end position="669"/>
    </location>
</feature>
<organism evidence="12 13">
    <name type="scientific">Cinara cedri</name>
    <dbReference type="NCBI Taxonomy" id="506608"/>
    <lineage>
        <taxon>Eukaryota</taxon>
        <taxon>Metazoa</taxon>
        <taxon>Ecdysozoa</taxon>
        <taxon>Arthropoda</taxon>
        <taxon>Hexapoda</taxon>
        <taxon>Insecta</taxon>
        <taxon>Pterygota</taxon>
        <taxon>Neoptera</taxon>
        <taxon>Paraneoptera</taxon>
        <taxon>Hemiptera</taxon>
        <taxon>Sternorrhyncha</taxon>
        <taxon>Aphidomorpha</taxon>
        <taxon>Aphidoidea</taxon>
        <taxon>Aphididae</taxon>
        <taxon>Lachninae</taxon>
        <taxon>Cinara</taxon>
    </lineage>
</organism>
<proteinExistence type="inferred from homology"/>
<dbReference type="FunFam" id="3.40.390.10:FF:000013">
    <property type="entry name" value="Mitochondrial intermediate peptidase"/>
    <property type="match status" value="1"/>
</dbReference>
<evidence type="ECO:0000313" key="12">
    <source>
        <dbReference type="EMBL" id="VVC37985.1"/>
    </source>
</evidence>
<dbReference type="InterPro" id="IPR033851">
    <property type="entry name" value="M3A_MIP"/>
</dbReference>
<dbReference type="GO" id="GO:0046872">
    <property type="term" value="F:metal ion binding"/>
    <property type="evidence" value="ECO:0007669"/>
    <property type="project" value="UniProtKB-UniRule"/>
</dbReference>
<dbReference type="AlphaFoldDB" id="A0A5E4N217"/>
<reference evidence="12 13" key="1">
    <citation type="submission" date="2019-08" db="EMBL/GenBank/DDBJ databases">
        <authorList>
            <person name="Alioto T."/>
            <person name="Alioto T."/>
            <person name="Gomez Garrido J."/>
        </authorList>
    </citation>
    <scope>NUCLEOTIDE SEQUENCE [LARGE SCALE GENOMIC DNA]</scope>
</reference>
<dbReference type="GO" id="GO:0006518">
    <property type="term" value="P:peptide metabolic process"/>
    <property type="evidence" value="ECO:0007669"/>
    <property type="project" value="TreeGrafter"/>
</dbReference>
<evidence type="ECO:0000256" key="7">
    <source>
        <dbReference type="ARBA" id="ARBA00022946"/>
    </source>
</evidence>
<dbReference type="InterPro" id="IPR001567">
    <property type="entry name" value="Pept_M3A_M3B_dom"/>
</dbReference>
<dbReference type="GO" id="GO:0004222">
    <property type="term" value="F:metalloendopeptidase activity"/>
    <property type="evidence" value="ECO:0007669"/>
    <property type="project" value="InterPro"/>
</dbReference>
<dbReference type="GO" id="GO:0005739">
    <property type="term" value="C:mitochondrion"/>
    <property type="evidence" value="ECO:0007669"/>
    <property type="project" value="UniProtKB-SubCell"/>
</dbReference>
<evidence type="ECO:0000256" key="10">
    <source>
        <dbReference type="RuleBase" id="RU003435"/>
    </source>
</evidence>
<dbReference type="Proteomes" id="UP000325440">
    <property type="component" value="Unassembled WGS sequence"/>
</dbReference>
<dbReference type="InterPro" id="IPR045090">
    <property type="entry name" value="Pept_M3A_M3B"/>
</dbReference>
<keyword evidence="5 10" id="KW-0378">Hydrolase</keyword>
<evidence type="ECO:0000259" key="11">
    <source>
        <dbReference type="Pfam" id="PF01432"/>
    </source>
</evidence>
<evidence type="ECO:0000256" key="4">
    <source>
        <dbReference type="ARBA" id="ARBA00022723"/>
    </source>
</evidence>
<evidence type="ECO:0000256" key="5">
    <source>
        <dbReference type="ARBA" id="ARBA00022801"/>
    </source>
</evidence>
<dbReference type="PANTHER" id="PTHR11804">
    <property type="entry name" value="PROTEASE M3 THIMET OLIGOPEPTIDASE-RELATED"/>
    <property type="match status" value="1"/>
</dbReference>
<dbReference type="Pfam" id="PF01432">
    <property type="entry name" value="Peptidase_M3"/>
    <property type="match status" value="1"/>
</dbReference>